<accession>A0ABM8HNA5</accession>
<proteinExistence type="predicted"/>
<feature type="region of interest" description="Disordered" evidence="1">
    <location>
        <begin position="93"/>
        <end position="116"/>
    </location>
</feature>
<dbReference type="EMBL" id="AP024355">
    <property type="protein sequence ID" value="BCR04226.1"/>
    <property type="molecule type" value="Genomic_DNA"/>
</dbReference>
<feature type="chain" id="PRO_5045433595" evidence="2">
    <location>
        <begin position="30"/>
        <end position="116"/>
    </location>
</feature>
<gene>
    <name evidence="3" type="ORF">DESUT3_12950</name>
</gene>
<evidence type="ECO:0000256" key="2">
    <source>
        <dbReference type="SAM" id="SignalP"/>
    </source>
</evidence>
<organism evidence="3 4">
    <name type="scientific">Desulfuromonas versatilis</name>
    <dbReference type="NCBI Taxonomy" id="2802975"/>
    <lineage>
        <taxon>Bacteria</taxon>
        <taxon>Pseudomonadati</taxon>
        <taxon>Thermodesulfobacteriota</taxon>
        <taxon>Desulfuromonadia</taxon>
        <taxon>Desulfuromonadales</taxon>
        <taxon>Desulfuromonadaceae</taxon>
        <taxon>Desulfuromonas</taxon>
    </lineage>
</organism>
<reference evidence="3 4" key="1">
    <citation type="journal article" date="2016" name="C (Basel)">
        <title>Selective Growth of and Electricity Production by Marine Exoelectrogenic Bacteria in Self-Aggregated Hydrogel of Microbially Reduced Graphene Oxide.</title>
        <authorList>
            <person name="Yoshida N."/>
            <person name="Goto Y."/>
            <person name="Miyata Y."/>
        </authorList>
    </citation>
    <scope>NUCLEOTIDE SEQUENCE [LARGE SCALE GENOMIC DNA]</scope>
    <source>
        <strain evidence="3 4">NIT-T3</strain>
    </source>
</reference>
<dbReference type="Proteomes" id="UP001319827">
    <property type="component" value="Chromosome"/>
</dbReference>
<evidence type="ECO:0000256" key="1">
    <source>
        <dbReference type="SAM" id="MobiDB-lite"/>
    </source>
</evidence>
<name>A0ABM8HNA5_9BACT</name>
<evidence type="ECO:0000313" key="3">
    <source>
        <dbReference type="EMBL" id="BCR04226.1"/>
    </source>
</evidence>
<sequence>MKKRTRSSISGAMVVAFAVVAMTASTSQALDFDTCHQQCKDLYLGKIDALMSQPTSAEVRSQVVSSIDTLNRCVADCAQGISPLPAEPAAEPVAAPLPVAEPEPAAAPSYSRKGKR</sequence>
<keyword evidence="4" id="KW-1185">Reference proteome</keyword>
<feature type="signal peptide" evidence="2">
    <location>
        <begin position="1"/>
        <end position="29"/>
    </location>
</feature>
<reference evidence="3 4" key="2">
    <citation type="journal article" date="2021" name="Int. J. Syst. Evol. Microbiol.">
        <title>Isolation and Polyphasic Characterization of Desulfuromonas versatilis sp. Nov., an Electrogenic Bacteria Capable of Versatile Metabolism Isolated from a Graphene Oxide-Reducing Enrichment Culture.</title>
        <authorList>
            <person name="Xie L."/>
            <person name="Yoshida N."/>
            <person name="Ishii S."/>
            <person name="Meng L."/>
        </authorList>
    </citation>
    <scope>NUCLEOTIDE SEQUENCE [LARGE SCALE GENOMIC DNA]</scope>
    <source>
        <strain evidence="3 4">NIT-T3</strain>
    </source>
</reference>
<keyword evidence="2" id="KW-0732">Signal</keyword>
<protein>
    <submittedName>
        <fullName evidence="3">Uncharacterized protein</fullName>
    </submittedName>
</protein>
<dbReference type="RefSeq" id="WP_221251641.1">
    <property type="nucleotide sequence ID" value="NZ_AP024355.1"/>
</dbReference>
<evidence type="ECO:0000313" key="4">
    <source>
        <dbReference type="Proteomes" id="UP001319827"/>
    </source>
</evidence>
<feature type="compositionally biased region" description="Low complexity" evidence="1">
    <location>
        <begin position="93"/>
        <end position="108"/>
    </location>
</feature>